<keyword evidence="1" id="KW-0175">Coiled coil</keyword>
<evidence type="ECO:0000256" key="2">
    <source>
        <dbReference type="SAM" id="MobiDB-lite"/>
    </source>
</evidence>
<sequence>MDVTNEVRSTPTFNDDDWEAIFGTEDEVEDAREPSQSSGLDAKKPRQNDKSDNLAELVLTVNSEISTVYSWRAACTSANSISVGHSKIPSSVSVTPVAVYSEMQAQDPLLMIIMNLCMKREQKLRTEGSIAEANALSTISFPVTKLIAKGMELLRSNECMHVGSLILEAVKTSMNEGSVEWESLILCAESIYALVDEVRMKSADLNTKQQEMINKAEKKFDKEKHITKLANERKKRKLEAMYEKKQEEANEKRKCRVAQQAESQSIFHPQITSQAEHYMEAPNGGANAILIMAANKFRIRKDERRRQKVKGKSQINEERTCLLQSNVSDPSLQALPNLADDKSFTGPINAEVLMEEYAESDLINSVTLPTFLMQEDANYYCVQRPDFFASERAATEFHMSSHIRNDLPAIGEVVCSGLMNNIPNQSVTSLYPSTAIKISNPPQLDISSASAANLVREKNVFFVAENKYPVVELSNSPDSTMREKKKEMEKLPSREYDFFIFMEYWCFEDFFLWEGGERDGHFRNVSSLLLEPNMWRPIGSINARSFCESCEFTRGDIRNWLIVGSRFDRLNGSIFNIKKSGCPKTHLSRVKYPPVHFRLIYDALTSISIKIAGLKIFLAIGEDWIVKKSIMPEEFTSFITKFADVLHKLYVKQYEVEHTKKVKLTEGLKKQKRAYDYVESGYAYVEMPTIILLTIPASNDPDAETKCNFYNKAIQELVQNWDLTWKSPYYHDATRQCIELKLIDWRQMCIDENANNNNDMIIILMKHLMEEWGVCMTPMNRS</sequence>
<evidence type="ECO:0000256" key="1">
    <source>
        <dbReference type="SAM" id="Coils"/>
    </source>
</evidence>
<evidence type="ECO:0000313" key="4">
    <source>
        <dbReference type="Proteomes" id="UP000276991"/>
    </source>
</evidence>
<feature type="compositionally biased region" description="Polar residues" evidence="2">
    <location>
        <begin position="1"/>
        <end position="13"/>
    </location>
</feature>
<protein>
    <submittedName>
        <fullName evidence="3">Uncharacterized protein</fullName>
    </submittedName>
</protein>
<reference evidence="3 4" key="1">
    <citation type="submission" date="2018-08" db="EMBL/GenBank/DDBJ databases">
        <authorList>
            <person name="Laetsch R D."/>
            <person name="Stevens L."/>
            <person name="Kumar S."/>
            <person name="Blaxter L. M."/>
        </authorList>
    </citation>
    <scope>NUCLEOTIDE SEQUENCE [LARGE SCALE GENOMIC DNA]</scope>
</reference>
<accession>A0A498SRD4</accession>
<feature type="coiled-coil region" evidence="1">
    <location>
        <begin position="228"/>
        <end position="255"/>
    </location>
</feature>
<name>A0A498SRD4_ACAVI</name>
<dbReference type="Proteomes" id="UP000276991">
    <property type="component" value="Unassembled WGS sequence"/>
</dbReference>
<proteinExistence type="predicted"/>
<organism evidence="3 4">
    <name type="scientific">Acanthocheilonema viteae</name>
    <name type="common">Filarial nematode worm</name>
    <name type="synonym">Dipetalonema viteae</name>
    <dbReference type="NCBI Taxonomy" id="6277"/>
    <lineage>
        <taxon>Eukaryota</taxon>
        <taxon>Metazoa</taxon>
        <taxon>Ecdysozoa</taxon>
        <taxon>Nematoda</taxon>
        <taxon>Chromadorea</taxon>
        <taxon>Rhabditida</taxon>
        <taxon>Spirurina</taxon>
        <taxon>Spiruromorpha</taxon>
        <taxon>Filarioidea</taxon>
        <taxon>Onchocercidae</taxon>
        <taxon>Acanthocheilonema</taxon>
    </lineage>
</organism>
<feature type="region of interest" description="Disordered" evidence="2">
    <location>
        <begin position="1"/>
        <end position="49"/>
    </location>
</feature>
<gene>
    <name evidence="3" type="ORF">NAV_LOCUS7404</name>
</gene>
<feature type="compositionally biased region" description="Acidic residues" evidence="2">
    <location>
        <begin position="14"/>
        <end position="30"/>
    </location>
</feature>
<dbReference type="OrthoDB" id="5817643at2759"/>
<evidence type="ECO:0000313" key="3">
    <source>
        <dbReference type="EMBL" id="VBB32613.1"/>
    </source>
</evidence>
<dbReference type="AlphaFoldDB" id="A0A498SRD4"/>
<dbReference type="EMBL" id="UPTC01001820">
    <property type="protein sequence ID" value="VBB32613.1"/>
    <property type="molecule type" value="Genomic_DNA"/>
</dbReference>
<keyword evidence="4" id="KW-1185">Reference proteome</keyword>